<dbReference type="RefSeq" id="WP_141106417.1">
    <property type="nucleotide sequence ID" value="NZ_FYEW01000001.1"/>
</dbReference>
<evidence type="ECO:0000313" key="2">
    <source>
        <dbReference type="EMBL" id="SNC62257.1"/>
    </source>
</evidence>
<evidence type="ECO:0000256" key="1">
    <source>
        <dbReference type="SAM" id="MobiDB-lite"/>
    </source>
</evidence>
<keyword evidence="3" id="KW-1185">Reference proteome</keyword>
<dbReference type="EMBL" id="FYEW01000001">
    <property type="protein sequence ID" value="SNC62257.1"/>
    <property type="molecule type" value="Genomic_DNA"/>
</dbReference>
<organism evidence="2 3">
    <name type="scientific">Hymenobacter gelipurpurascens</name>
    <dbReference type="NCBI Taxonomy" id="89968"/>
    <lineage>
        <taxon>Bacteria</taxon>
        <taxon>Pseudomonadati</taxon>
        <taxon>Bacteroidota</taxon>
        <taxon>Cytophagia</taxon>
        <taxon>Cytophagales</taxon>
        <taxon>Hymenobacteraceae</taxon>
        <taxon>Hymenobacter</taxon>
    </lineage>
</organism>
<gene>
    <name evidence="2" type="ORF">SAMN06265337_0634</name>
</gene>
<feature type="region of interest" description="Disordered" evidence="1">
    <location>
        <begin position="123"/>
        <end position="166"/>
    </location>
</feature>
<dbReference type="Proteomes" id="UP000198131">
    <property type="component" value="Unassembled WGS sequence"/>
</dbReference>
<dbReference type="AlphaFoldDB" id="A0A212T872"/>
<reference evidence="3" key="1">
    <citation type="submission" date="2017-06" db="EMBL/GenBank/DDBJ databases">
        <authorList>
            <person name="Varghese N."/>
            <person name="Submissions S."/>
        </authorList>
    </citation>
    <scope>NUCLEOTIDE SEQUENCE [LARGE SCALE GENOMIC DNA]</scope>
    <source>
        <strain evidence="3">DSM 11116</strain>
    </source>
</reference>
<evidence type="ECO:0000313" key="3">
    <source>
        <dbReference type="Proteomes" id="UP000198131"/>
    </source>
</evidence>
<accession>A0A212T872</accession>
<feature type="compositionally biased region" description="Polar residues" evidence="1">
    <location>
        <begin position="147"/>
        <end position="159"/>
    </location>
</feature>
<protein>
    <submittedName>
        <fullName evidence="2">Uncharacterized protein</fullName>
    </submittedName>
</protein>
<proteinExistence type="predicted"/>
<sequence length="301" mass="33062">MHKDDLCKAVCPKVICWQNQFNLINNKMATKYIGNSIVAFLLSISTYGIEAFAQVEERNVRYKYVLCTDPKTGKTGVYKSTCSDKYINGVSQGTTCESIINVCGNGTKLTGLLPSQIGPDGTIIGSVSNPVSPPVPRGPTTEENDPNDSTPLNSNSVKSGTIIDAPNSSRGGSILTLDKTENARWKGMTGVMFQSDFKIYNSKDASCRLIIYFYVNSTQLGAKDKFDDEFDNLTTADSFKPSSNGAAFSKFRLFISYSAIEEAVRKIGYQTPVTISYYASLQNLTEHGEVVRTETYKLTLR</sequence>
<name>A0A212T872_9BACT</name>